<dbReference type="GO" id="GO:0030973">
    <property type="term" value="F:molybdate ion binding"/>
    <property type="evidence" value="ECO:0007669"/>
    <property type="project" value="TreeGrafter"/>
</dbReference>
<dbReference type="SUPFAM" id="SSF53850">
    <property type="entry name" value="Periplasmic binding protein-like II"/>
    <property type="match status" value="1"/>
</dbReference>
<dbReference type="InterPro" id="IPR005950">
    <property type="entry name" value="ModA"/>
</dbReference>
<feature type="binding site" evidence="4">
    <location>
        <position position="62"/>
    </location>
    <ligand>
        <name>molybdate</name>
        <dbReference type="ChEBI" id="CHEBI:36264"/>
    </ligand>
</feature>
<evidence type="ECO:0000313" key="6">
    <source>
        <dbReference type="Proteomes" id="UP000321595"/>
    </source>
</evidence>
<feature type="binding site" evidence="4">
    <location>
        <position position="179"/>
    </location>
    <ligand>
        <name>molybdate</name>
        <dbReference type="ChEBI" id="CHEBI:36264"/>
    </ligand>
</feature>
<dbReference type="GO" id="GO:0046872">
    <property type="term" value="F:metal ion binding"/>
    <property type="evidence" value="ECO:0007669"/>
    <property type="project" value="UniProtKB-KW"/>
</dbReference>
<feature type="binding site" evidence="4">
    <location>
        <position position="161"/>
    </location>
    <ligand>
        <name>molybdate</name>
        <dbReference type="ChEBI" id="CHEBI:36264"/>
    </ligand>
</feature>
<protein>
    <submittedName>
        <fullName evidence="5">Molybdate ABC transporter substrate-binding protein</fullName>
    </submittedName>
</protein>
<evidence type="ECO:0000256" key="2">
    <source>
        <dbReference type="ARBA" id="ARBA00022723"/>
    </source>
</evidence>
<evidence type="ECO:0000313" key="5">
    <source>
        <dbReference type="EMBL" id="QED26732.1"/>
    </source>
</evidence>
<keyword evidence="3" id="KW-0732">Signal</keyword>
<comment type="similarity">
    <text evidence="1">Belongs to the bacterial solute-binding protein ModA family.</text>
</comment>
<dbReference type="RefSeq" id="WP_146958418.1">
    <property type="nucleotide sequence ID" value="NZ_CP042467.1"/>
</dbReference>
<dbReference type="GO" id="GO:0015689">
    <property type="term" value="P:molybdate ion transport"/>
    <property type="evidence" value="ECO:0007669"/>
    <property type="project" value="InterPro"/>
</dbReference>
<gene>
    <name evidence="5" type="primary">modA</name>
    <name evidence="5" type="ORF">FRD01_05625</name>
</gene>
<sequence>MIKWPFLLWVCVFFLSGCEKSNSRQELVVFAASSLRESFEALEVDFESTHPEVDVKLVFAGSQALRLQIENGARASVFASANVEHMGALREAGKVGEPTVFARNALVVIVPNDSTIQTFEDVKNVSRIVIGAENVPVGRYAREVMRRSGARYNVVSEESNVRLVRSKVELGEADAAFVYKTDVLGRSRVRAVEIPPELNVMADYPIADVQPSYQLADHFLRFVLSTDGSRILEKHGFVAP</sequence>
<dbReference type="OrthoDB" id="9785015at2"/>
<dbReference type="EMBL" id="CP042467">
    <property type="protein sequence ID" value="QED26732.1"/>
    <property type="molecule type" value="Genomic_DNA"/>
</dbReference>
<organism evidence="5 6">
    <name type="scientific">Microvenator marinus</name>
    <dbReference type="NCBI Taxonomy" id="2600177"/>
    <lineage>
        <taxon>Bacteria</taxon>
        <taxon>Deltaproteobacteria</taxon>
        <taxon>Bradymonadales</taxon>
        <taxon>Microvenatoraceae</taxon>
        <taxon>Microvenator</taxon>
    </lineage>
</organism>
<keyword evidence="2 4" id="KW-0479">Metal-binding</keyword>
<dbReference type="NCBIfam" id="TIGR01256">
    <property type="entry name" value="modA"/>
    <property type="match status" value="1"/>
</dbReference>
<name>A0A5B8XLK9_9DELT</name>
<keyword evidence="4" id="KW-0500">Molybdenum</keyword>
<dbReference type="PIRSF" id="PIRSF004846">
    <property type="entry name" value="ModA"/>
    <property type="match status" value="1"/>
</dbReference>
<dbReference type="PANTHER" id="PTHR30632">
    <property type="entry name" value="MOLYBDATE-BINDING PERIPLASMIC PROTEIN"/>
    <property type="match status" value="1"/>
</dbReference>
<dbReference type="PROSITE" id="PS51257">
    <property type="entry name" value="PROKAR_LIPOPROTEIN"/>
    <property type="match status" value="1"/>
</dbReference>
<dbReference type="AlphaFoldDB" id="A0A5B8XLK9"/>
<dbReference type="Proteomes" id="UP000321595">
    <property type="component" value="Chromosome"/>
</dbReference>
<evidence type="ECO:0000256" key="4">
    <source>
        <dbReference type="PIRSR" id="PIRSR004846-1"/>
    </source>
</evidence>
<proteinExistence type="inferred from homology"/>
<evidence type="ECO:0000256" key="3">
    <source>
        <dbReference type="ARBA" id="ARBA00022729"/>
    </source>
</evidence>
<evidence type="ECO:0000256" key="1">
    <source>
        <dbReference type="ARBA" id="ARBA00009175"/>
    </source>
</evidence>
<accession>A0A5B8XLK9</accession>
<dbReference type="KEGG" id="bbae:FRD01_05625"/>
<dbReference type="Pfam" id="PF13531">
    <property type="entry name" value="SBP_bac_11"/>
    <property type="match status" value="1"/>
</dbReference>
<keyword evidence="6" id="KW-1185">Reference proteome</keyword>
<reference evidence="5 6" key="1">
    <citation type="submission" date="2019-08" db="EMBL/GenBank/DDBJ databases">
        <authorList>
            <person name="Liang Q."/>
        </authorList>
    </citation>
    <scope>NUCLEOTIDE SEQUENCE [LARGE SCALE GENOMIC DNA]</scope>
    <source>
        <strain evidence="5 6">V1718</strain>
    </source>
</reference>
<dbReference type="PANTHER" id="PTHR30632:SF0">
    <property type="entry name" value="SULFATE-BINDING PROTEIN"/>
    <property type="match status" value="1"/>
</dbReference>
<feature type="binding site" evidence="4">
    <location>
        <position position="34"/>
    </location>
    <ligand>
        <name>molybdate</name>
        <dbReference type="ChEBI" id="CHEBI:36264"/>
    </ligand>
</feature>
<dbReference type="Gene3D" id="3.40.190.10">
    <property type="entry name" value="Periplasmic binding protein-like II"/>
    <property type="match status" value="2"/>
</dbReference>
<dbReference type="InterPro" id="IPR050682">
    <property type="entry name" value="ModA/WtpA"/>
</dbReference>